<comment type="caution">
    <text evidence="7">The sequence shown here is derived from an EMBL/GenBank/DDBJ whole genome shotgun (WGS) entry which is preliminary data.</text>
</comment>
<evidence type="ECO:0000313" key="7">
    <source>
        <dbReference type="EMBL" id="KAG0689404.1"/>
    </source>
</evidence>
<accession>A0A9P7BH07</accession>
<dbReference type="InterPro" id="IPR007471">
    <property type="entry name" value="N-end_Aminoacyl_Trfase_N"/>
</dbReference>
<evidence type="ECO:0000256" key="2">
    <source>
        <dbReference type="ARBA" id="ARBA00012025"/>
    </source>
</evidence>
<evidence type="ECO:0000256" key="4">
    <source>
        <dbReference type="ARBA" id="ARBA00023315"/>
    </source>
</evidence>
<feature type="domain" description="N-end rule aminoacyl transferase C-terminal" evidence="6">
    <location>
        <begin position="118"/>
        <end position="263"/>
    </location>
</feature>
<dbReference type="Pfam" id="PF04376">
    <property type="entry name" value="ATE_N"/>
    <property type="match status" value="1"/>
</dbReference>
<dbReference type="InterPro" id="IPR016181">
    <property type="entry name" value="Acyl_CoA_acyltransferase"/>
</dbReference>
<sequence length="352" mass="41035">MEGKGYCNSCSITFQGEDLELQEYEDLMKDGWRRSGSFMYKPDLLRSCCRQFTIRTNYEMFIEDGYYNKSNKKTIRRFYKAMGVDETPAGSLLETYLKKDKKNKFTTVLLPNTYSQDKFELFKKYQMSVHNEDESEVRDYSFYSFLCDDPFPERTPDDNIDWMEVNRQWRTGNISDELLKLQGPVHECYIIDKKLVAIAVLDILPTTISSVYFIWDPNYAHLGLGTVSAIREIIMAKLLKKDHYYMGFYIADCDKMIYKSKFGGEIRNFRREEKTGKKDNSLQWVKLLHVNSTLQDGGLKVFDKTEDGKYVDVAEKQYGINDSLNSNDITSFKVVNKTCIFETPSVIPGIDL</sequence>
<dbReference type="Pfam" id="PF04377">
    <property type="entry name" value="ATE_C"/>
    <property type="match status" value="1"/>
</dbReference>
<dbReference type="AlphaFoldDB" id="A0A9P7BH07"/>
<dbReference type="Proteomes" id="UP000697127">
    <property type="component" value="Unassembled WGS sequence"/>
</dbReference>
<evidence type="ECO:0000259" key="5">
    <source>
        <dbReference type="Pfam" id="PF04376"/>
    </source>
</evidence>
<gene>
    <name evidence="7" type="primary">ATE1</name>
    <name evidence="7" type="ORF">C6P40_005095</name>
</gene>
<evidence type="ECO:0000256" key="1">
    <source>
        <dbReference type="ARBA" id="ARBA00009991"/>
    </source>
</evidence>
<keyword evidence="8" id="KW-1185">Reference proteome</keyword>
<reference evidence="7" key="1">
    <citation type="submission" date="2020-11" db="EMBL/GenBank/DDBJ databases">
        <title>Kefir isolates.</title>
        <authorList>
            <person name="Marcisauskas S."/>
            <person name="Kim Y."/>
            <person name="Blasche S."/>
        </authorList>
    </citation>
    <scope>NUCLEOTIDE SEQUENCE</scope>
    <source>
        <strain evidence="7">Olga-1</strain>
    </source>
</reference>
<proteinExistence type="inferred from homology"/>
<dbReference type="PANTHER" id="PTHR21367:SF1">
    <property type="entry name" value="ARGINYL-TRNA--PROTEIN TRANSFERASE 1"/>
    <property type="match status" value="1"/>
</dbReference>
<organism evidence="7 8">
    <name type="scientific">Pichia californica</name>
    <dbReference type="NCBI Taxonomy" id="460514"/>
    <lineage>
        <taxon>Eukaryota</taxon>
        <taxon>Fungi</taxon>
        <taxon>Dikarya</taxon>
        <taxon>Ascomycota</taxon>
        <taxon>Saccharomycotina</taxon>
        <taxon>Pichiomycetes</taxon>
        <taxon>Pichiales</taxon>
        <taxon>Pichiaceae</taxon>
        <taxon>Pichia</taxon>
    </lineage>
</organism>
<dbReference type="SUPFAM" id="SSF55729">
    <property type="entry name" value="Acyl-CoA N-acyltransferases (Nat)"/>
    <property type="match status" value="1"/>
</dbReference>
<feature type="domain" description="N-end aminoacyl transferase N-terminal" evidence="5">
    <location>
        <begin position="9"/>
        <end position="61"/>
    </location>
</feature>
<evidence type="ECO:0000259" key="6">
    <source>
        <dbReference type="Pfam" id="PF04377"/>
    </source>
</evidence>
<keyword evidence="3 7" id="KW-0808">Transferase</keyword>
<keyword evidence="4" id="KW-0012">Acyltransferase</keyword>
<protein>
    <recommendedName>
        <fullName evidence="2">arginyltransferase</fullName>
        <ecNumber evidence="2">2.3.2.8</ecNumber>
    </recommendedName>
</protein>
<dbReference type="GO" id="GO:0005737">
    <property type="term" value="C:cytoplasm"/>
    <property type="evidence" value="ECO:0007669"/>
    <property type="project" value="TreeGrafter"/>
</dbReference>
<name>A0A9P7BH07_9ASCO</name>
<dbReference type="InterPro" id="IPR030700">
    <property type="entry name" value="N-end_Aminoacyl_Trfase"/>
</dbReference>
<evidence type="ECO:0000313" key="8">
    <source>
        <dbReference type="Proteomes" id="UP000697127"/>
    </source>
</evidence>
<dbReference type="InterPro" id="IPR007472">
    <property type="entry name" value="N-end_Aminoacyl_Trfase_C"/>
</dbReference>
<dbReference type="EC" id="2.3.2.8" evidence="2"/>
<dbReference type="PANTHER" id="PTHR21367">
    <property type="entry name" value="ARGININE-TRNA-PROTEIN TRANSFERASE 1"/>
    <property type="match status" value="1"/>
</dbReference>
<dbReference type="GO" id="GO:0004057">
    <property type="term" value="F:arginyl-tRNA--protein transferase activity"/>
    <property type="evidence" value="ECO:0007669"/>
    <property type="project" value="UniProtKB-EC"/>
</dbReference>
<evidence type="ECO:0000256" key="3">
    <source>
        <dbReference type="ARBA" id="ARBA00022679"/>
    </source>
</evidence>
<dbReference type="EMBL" id="PUHW01000082">
    <property type="protein sequence ID" value="KAG0689404.1"/>
    <property type="molecule type" value="Genomic_DNA"/>
</dbReference>
<comment type="similarity">
    <text evidence="1">Belongs to the R-transferase family.</text>
</comment>